<organism evidence="1 2">
    <name type="scientific">Bartonella rattimassiliensis 15908</name>
    <dbReference type="NCBI Taxonomy" id="1094556"/>
    <lineage>
        <taxon>Bacteria</taxon>
        <taxon>Pseudomonadati</taxon>
        <taxon>Pseudomonadota</taxon>
        <taxon>Alphaproteobacteria</taxon>
        <taxon>Hyphomicrobiales</taxon>
        <taxon>Bartonellaceae</taxon>
        <taxon>Bartonella</taxon>
    </lineage>
</organism>
<evidence type="ECO:0000313" key="2">
    <source>
        <dbReference type="Proteomes" id="UP000001077"/>
    </source>
</evidence>
<comment type="caution">
    <text evidence="1">The sequence shown here is derived from an EMBL/GenBank/DDBJ whole genome shotgun (WGS) entry which is preliminary data.</text>
</comment>
<gene>
    <name evidence="1" type="ORF">MCY_01548</name>
</gene>
<dbReference type="EMBL" id="AILY01000054">
    <property type="protein sequence ID" value="EJF83027.1"/>
    <property type="molecule type" value="Genomic_DNA"/>
</dbReference>
<name>J1JEX2_9HYPH</name>
<keyword evidence="2" id="KW-1185">Reference proteome</keyword>
<dbReference type="HOGENOM" id="CLU_2950943_0_0_5"/>
<accession>J1JEX2</accession>
<dbReference type="PATRIC" id="fig|1094556.3.peg.1753"/>
<dbReference type="Proteomes" id="UP000001077">
    <property type="component" value="Unassembled WGS sequence"/>
</dbReference>
<reference evidence="1 2" key="1">
    <citation type="submission" date="2012-03" db="EMBL/GenBank/DDBJ databases">
        <title>The Genome Sequence of Bartonella rattimassiliensis 15908.</title>
        <authorList>
            <consortium name="The Broad Institute Genome Sequencing Platform"/>
            <consortium name="The Broad Institute Genome Sequencing Center for Infectious Disease"/>
            <person name="Feldgarden M."/>
            <person name="Kirby J."/>
            <person name="Kosoy M."/>
            <person name="Birtles R."/>
            <person name="Probert W.S."/>
            <person name="Chiaraviglio L."/>
            <person name="Young S.K."/>
            <person name="Zeng Q."/>
            <person name="Gargeya S."/>
            <person name="Fitzgerald M."/>
            <person name="Haas B."/>
            <person name="Abouelleil A."/>
            <person name="Alvarado L."/>
            <person name="Arachchi H.M."/>
            <person name="Berlin A."/>
            <person name="Chapman S.B."/>
            <person name="Gearin G."/>
            <person name="Goldberg J."/>
            <person name="Griggs A."/>
            <person name="Gujja S."/>
            <person name="Hansen M."/>
            <person name="Heiman D."/>
            <person name="Howarth C."/>
            <person name="Larimer J."/>
            <person name="Lui A."/>
            <person name="MacDonald P.J.P."/>
            <person name="McCowen C."/>
            <person name="Montmayeur A."/>
            <person name="Murphy C."/>
            <person name="Neiman D."/>
            <person name="Pearson M."/>
            <person name="Priest M."/>
            <person name="Roberts A."/>
            <person name="Saif S."/>
            <person name="Shea T."/>
            <person name="Sisk P."/>
            <person name="Stolte C."/>
            <person name="Sykes S."/>
            <person name="Wortman J."/>
            <person name="Nusbaum C."/>
            <person name="Birren B."/>
        </authorList>
    </citation>
    <scope>NUCLEOTIDE SEQUENCE [LARGE SCALE GENOMIC DNA]</scope>
    <source>
        <strain evidence="1 2">15908</strain>
    </source>
</reference>
<dbReference type="AlphaFoldDB" id="J1JEX2"/>
<evidence type="ECO:0000313" key="1">
    <source>
        <dbReference type="EMBL" id="EJF83027.1"/>
    </source>
</evidence>
<sequence length="59" mass="7223">MANGFLSLSFYIFSQMNDGFPFLKILQWHKYLYSNWSIKAKMICRRKFVLIFILNMLMY</sequence>
<proteinExistence type="predicted"/>
<protein>
    <submittedName>
        <fullName evidence="1">Uncharacterized protein</fullName>
    </submittedName>
</protein>